<evidence type="ECO:0000313" key="3">
    <source>
        <dbReference type="Proteomes" id="UP001447188"/>
    </source>
</evidence>
<feature type="compositionally biased region" description="Polar residues" evidence="1">
    <location>
        <begin position="476"/>
        <end position="505"/>
    </location>
</feature>
<comment type="caution">
    <text evidence="2">The sequence shown here is derived from an EMBL/GenBank/DDBJ whole genome shotgun (WGS) entry which is preliminary data.</text>
</comment>
<accession>A0ABR3GC70</accession>
<feature type="region of interest" description="Disordered" evidence="1">
    <location>
        <begin position="286"/>
        <end position="463"/>
    </location>
</feature>
<gene>
    <name evidence="2" type="primary">EIS1</name>
    <name evidence="2" type="ORF">Q9L58_007556</name>
</gene>
<proteinExistence type="predicted"/>
<dbReference type="Pfam" id="PF12757">
    <property type="entry name" value="Eisosome1"/>
    <property type="match status" value="1"/>
</dbReference>
<evidence type="ECO:0000313" key="2">
    <source>
        <dbReference type="EMBL" id="KAL0633524.1"/>
    </source>
</evidence>
<dbReference type="Proteomes" id="UP001447188">
    <property type="component" value="Unassembled WGS sequence"/>
</dbReference>
<keyword evidence="3" id="KW-1185">Reference proteome</keyword>
<sequence>MPEVSKRWSLGGAIGAMQNSKARRRSGSSPMPPSTQLEAEAASAEKSALAAAAVALMPSDKRKSDLLRAATVSMPKNNRDTTSPPDIQRHRILVQPDLRRTATTPPSQIYNSSGIEEAAPKVTAKRLVKVGCDTDIPRFSSLLGTRGTQAPLNRSHTVAGAGCSDLGAGNTNADMTLMQDNLARVDAEKRGDSAVLLMSAAQRNVQARLSGIDKQVAESRGLVRRESRNTKPLDIAQAYSDKRMEHHGKVDIGGGAYMTPREINAIAEKHVQPVLDEINRGAGVERAGLGAGSERELGTQLDAEESKRVQELRQAREGETREDIKKAKAVEKEEEKRRKEEEKRATKERKQLAKIDNKRRRESVGTSGVADMRGPDPPTSPKPDSGEGGIRGLINRFRRRYSRQISPEEKNAIAGDAPTEGSPTVPTFSGGHRAAMAEQQLQQQQKANNGAGASPRLPASRIPRPVSAMVVSRTNGLAATPGNQGSIRVVSTTGAPPVTNRNSSTEMRRRHSLSSVGSTAHRFKGRKHGDDAALSSWTEDPGVKKGKWKVNGKTTGDFSKANGRIVSAEDHSEYPDEARDTFSQQPTILNRPTSGYFLQDERRFSAGETSMSSRFRENL</sequence>
<feature type="region of interest" description="Disordered" evidence="1">
    <location>
        <begin position="476"/>
        <end position="619"/>
    </location>
</feature>
<protein>
    <submittedName>
        <fullName evidence="2">Eisosome assembly protein</fullName>
    </submittedName>
</protein>
<feature type="compositionally biased region" description="Polar residues" evidence="1">
    <location>
        <begin position="581"/>
        <end position="593"/>
    </location>
</feature>
<reference evidence="2 3" key="1">
    <citation type="submission" date="2024-02" db="EMBL/GenBank/DDBJ databases">
        <title>Discinaceae phylogenomics.</title>
        <authorList>
            <person name="Dirks A.C."/>
            <person name="James T.Y."/>
        </authorList>
    </citation>
    <scope>NUCLEOTIDE SEQUENCE [LARGE SCALE GENOMIC DNA]</scope>
    <source>
        <strain evidence="2 3">ACD0624</strain>
    </source>
</reference>
<feature type="compositionally biased region" description="Basic and acidic residues" evidence="1">
    <location>
        <begin position="304"/>
        <end position="356"/>
    </location>
</feature>
<feature type="compositionally biased region" description="Basic and acidic residues" evidence="1">
    <location>
        <begin position="567"/>
        <end position="580"/>
    </location>
</feature>
<evidence type="ECO:0000256" key="1">
    <source>
        <dbReference type="SAM" id="MobiDB-lite"/>
    </source>
</evidence>
<organism evidence="2 3">
    <name type="scientific">Discina gigas</name>
    <dbReference type="NCBI Taxonomy" id="1032678"/>
    <lineage>
        <taxon>Eukaryota</taxon>
        <taxon>Fungi</taxon>
        <taxon>Dikarya</taxon>
        <taxon>Ascomycota</taxon>
        <taxon>Pezizomycotina</taxon>
        <taxon>Pezizomycetes</taxon>
        <taxon>Pezizales</taxon>
        <taxon>Discinaceae</taxon>
        <taxon>Discina</taxon>
    </lineage>
</organism>
<dbReference type="PANTHER" id="PTHR28298:SF1">
    <property type="entry name" value="EISOSOME PROTEIN 1"/>
    <property type="match status" value="1"/>
</dbReference>
<feature type="region of interest" description="Disordered" evidence="1">
    <location>
        <begin position="1"/>
        <end position="43"/>
    </location>
</feature>
<name>A0ABR3GC70_9PEZI</name>
<feature type="compositionally biased region" description="Low complexity" evidence="1">
    <location>
        <begin position="434"/>
        <end position="453"/>
    </location>
</feature>
<dbReference type="InterPro" id="IPR024527">
    <property type="entry name" value="Eisosome1"/>
</dbReference>
<dbReference type="EMBL" id="JBBBZM010000122">
    <property type="protein sequence ID" value="KAL0633524.1"/>
    <property type="molecule type" value="Genomic_DNA"/>
</dbReference>
<dbReference type="PANTHER" id="PTHR28298">
    <property type="entry name" value="EISOSOME PROTEIN 1"/>
    <property type="match status" value="1"/>
</dbReference>